<dbReference type="PROSITE" id="PS51371">
    <property type="entry name" value="CBS"/>
    <property type="match status" value="2"/>
</dbReference>
<dbReference type="SUPFAM" id="SSF54631">
    <property type="entry name" value="CBS-domain pair"/>
    <property type="match status" value="1"/>
</dbReference>
<dbReference type="InterPro" id="IPR046342">
    <property type="entry name" value="CBS_dom_sf"/>
</dbReference>
<dbReference type="Gene3D" id="3.10.580.10">
    <property type="entry name" value="CBS-domain"/>
    <property type="match status" value="1"/>
</dbReference>
<dbReference type="InterPro" id="IPR002550">
    <property type="entry name" value="CNNM"/>
</dbReference>
<dbReference type="EMBL" id="VFOK01000001">
    <property type="protein sequence ID" value="TQL34618.1"/>
    <property type="molecule type" value="Genomic_DNA"/>
</dbReference>
<dbReference type="SUPFAM" id="SSF56176">
    <property type="entry name" value="FAD-binding/transporter-associated domain-like"/>
    <property type="match status" value="1"/>
</dbReference>
<name>A0A542XFM6_9MICO</name>
<comment type="subcellular location">
    <subcellularLocation>
        <location evidence="1">Cell membrane</location>
        <topology evidence="1">Multi-pass membrane protein</topology>
    </subcellularLocation>
</comment>
<keyword evidence="3" id="KW-1003">Cell membrane</keyword>
<keyword evidence="4 10" id="KW-0812">Transmembrane</keyword>
<evidence type="ECO:0000256" key="2">
    <source>
        <dbReference type="ARBA" id="ARBA00006337"/>
    </source>
</evidence>
<evidence type="ECO:0000259" key="13">
    <source>
        <dbReference type="PROSITE" id="PS51371"/>
    </source>
</evidence>
<evidence type="ECO:0000256" key="5">
    <source>
        <dbReference type="ARBA" id="ARBA00022737"/>
    </source>
</evidence>
<evidence type="ECO:0000259" key="14">
    <source>
        <dbReference type="PROSITE" id="PS51846"/>
    </source>
</evidence>
<gene>
    <name evidence="15" type="ORF">FB554_2794</name>
</gene>
<dbReference type="GO" id="GO:0050660">
    <property type="term" value="F:flavin adenine dinucleotide binding"/>
    <property type="evidence" value="ECO:0007669"/>
    <property type="project" value="InterPro"/>
</dbReference>
<protein>
    <submittedName>
        <fullName evidence="15">CBS domain containing-hemolysin-like protein</fullName>
    </submittedName>
</protein>
<keyword evidence="16" id="KW-1185">Reference proteome</keyword>
<keyword evidence="5" id="KW-0677">Repeat</keyword>
<evidence type="ECO:0000256" key="1">
    <source>
        <dbReference type="ARBA" id="ARBA00004651"/>
    </source>
</evidence>
<feature type="transmembrane region" description="Helical" evidence="12">
    <location>
        <begin position="144"/>
        <end position="162"/>
    </location>
</feature>
<keyword evidence="6 10" id="KW-1133">Transmembrane helix</keyword>
<dbReference type="InterPro" id="IPR005170">
    <property type="entry name" value="Transptr-assoc_dom"/>
</dbReference>
<accession>A0A542XFM6</accession>
<feature type="domain" description="CBS" evidence="13">
    <location>
        <begin position="226"/>
        <end position="284"/>
    </location>
</feature>
<feature type="domain" description="CNNM transmembrane" evidence="14">
    <location>
        <begin position="4"/>
        <end position="207"/>
    </location>
</feature>
<dbReference type="Pfam" id="PF00571">
    <property type="entry name" value="CBS"/>
    <property type="match status" value="2"/>
</dbReference>
<organism evidence="15 16">
    <name type="scientific">Barrientosiimonas humi</name>
    <dbReference type="NCBI Taxonomy" id="999931"/>
    <lineage>
        <taxon>Bacteria</taxon>
        <taxon>Bacillati</taxon>
        <taxon>Actinomycetota</taxon>
        <taxon>Actinomycetes</taxon>
        <taxon>Micrococcales</taxon>
        <taxon>Dermacoccaceae</taxon>
        <taxon>Barrientosiimonas</taxon>
    </lineage>
</organism>
<feature type="region of interest" description="Disordered" evidence="11">
    <location>
        <begin position="446"/>
        <end position="465"/>
    </location>
</feature>
<dbReference type="InterPro" id="IPR036318">
    <property type="entry name" value="FAD-bd_PCMH-like_sf"/>
</dbReference>
<dbReference type="Pfam" id="PF01595">
    <property type="entry name" value="CNNM"/>
    <property type="match status" value="1"/>
</dbReference>
<evidence type="ECO:0000256" key="9">
    <source>
        <dbReference type="PROSITE-ProRule" id="PRU00703"/>
    </source>
</evidence>
<dbReference type="CDD" id="cd04590">
    <property type="entry name" value="CBS_pair_CorC_HlyC_assoc"/>
    <property type="match status" value="1"/>
</dbReference>
<feature type="domain" description="CBS" evidence="13">
    <location>
        <begin position="285"/>
        <end position="342"/>
    </location>
</feature>
<feature type="transmembrane region" description="Helical" evidence="12">
    <location>
        <begin position="94"/>
        <end position="124"/>
    </location>
</feature>
<dbReference type="SMART" id="SM01091">
    <property type="entry name" value="CorC_HlyC"/>
    <property type="match status" value="1"/>
</dbReference>
<evidence type="ECO:0000313" key="15">
    <source>
        <dbReference type="EMBL" id="TQL34618.1"/>
    </source>
</evidence>
<comment type="caution">
    <text evidence="15">The sequence shown here is derived from an EMBL/GenBank/DDBJ whole genome shotgun (WGS) entry which is preliminary data.</text>
</comment>
<dbReference type="GO" id="GO:0005886">
    <property type="term" value="C:plasma membrane"/>
    <property type="evidence" value="ECO:0007669"/>
    <property type="project" value="UniProtKB-SubCell"/>
</dbReference>
<evidence type="ECO:0000256" key="8">
    <source>
        <dbReference type="ARBA" id="ARBA00023136"/>
    </source>
</evidence>
<comment type="similarity">
    <text evidence="2">Belongs to the UPF0053 family.</text>
</comment>
<dbReference type="InterPro" id="IPR000644">
    <property type="entry name" value="CBS_dom"/>
</dbReference>
<dbReference type="InterPro" id="IPR016169">
    <property type="entry name" value="FAD-bd_PCMH_sub2"/>
</dbReference>
<dbReference type="PANTHER" id="PTHR43099">
    <property type="entry name" value="UPF0053 PROTEIN YRKA"/>
    <property type="match status" value="1"/>
</dbReference>
<keyword evidence="8 10" id="KW-0472">Membrane</keyword>
<proteinExistence type="inferred from homology"/>
<evidence type="ECO:0000256" key="7">
    <source>
        <dbReference type="ARBA" id="ARBA00023122"/>
    </source>
</evidence>
<evidence type="ECO:0000256" key="11">
    <source>
        <dbReference type="SAM" id="MobiDB-lite"/>
    </source>
</evidence>
<dbReference type="PROSITE" id="PS51846">
    <property type="entry name" value="CNNM"/>
    <property type="match status" value="1"/>
</dbReference>
<evidence type="ECO:0000256" key="10">
    <source>
        <dbReference type="PROSITE-ProRule" id="PRU01193"/>
    </source>
</evidence>
<keyword evidence="7 9" id="KW-0129">CBS domain</keyword>
<dbReference type="Pfam" id="PF03471">
    <property type="entry name" value="CorC_HlyC"/>
    <property type="match status" value="1"/>
</dbReference>
<evidence type="ECO:0000313" key="16">
    <source>
        <dbReference type="Proteomes" id="UP000318336"/>
    </source>
</evidence>
<dbReference type="RefSeq" id="WP_236022407.1">
    <property type="nucleotide sequence ID" value="NZ_CAJTBP010000001.1"/>
</dbReference>
<evidence type="ECO:0000256" key="12">
    <source>
        <dbReference type="SAM" id="Phobius"/>
    </source>
</evidence>
<dbReference type="PANTHER" id="PTHR43099:SF6">
    <property type="entry name" value="UPF0053 PROTEIN RV1842C"/>
    <property type="match status" value="1"/>
</dbReference>
<evidence type="ECO:0000256" key="3">
    <source>
        <dbReference type="ARBA" id="ARBA00022475"/>
    </source>
</evidence>
<reference evidence="15 16" key="1">
    <citation type="submission" date="2019-06" db="EMBL/GenBank/DDBJ databases">
        <title>Sequencing the genomes of 1000 actinobacteria strains.</title>
        <authorList>
            <person name="Klenk H.-P."/>
        </authorList>
    </citation>
    <scope>NUCLEOTIDE SEQUENCE [LARGE SCALE GENOMIC DNA]</scope>
    <source>
        <strain evidence="15 16">DSM 24617</strain>
    </source>
</reference>
<dbReference type="Proteomes" id="UP000318336">
    <property type="component" value="Unassembled WGS sequence"/>
</dbReference>
<evidence type="ECO:0000256" key="6">
    <source>
        <dbReference type="ARBA" id="ARBA00022989"/>
    </source>
</evidence>
<dbReference type="AlphaFoldDB" id="A0A542XFM6"/>
<dbReference type="InterPro" id="IPR051676">
    <property type="entry name" value="UPF0053_domain"/>
</dbReference>
<dbReference type="Gene3D" id="3.30.465.10">
    <property type="match status" value="1"/>
</dbReference>
<sequence>MIATIGMLLLGVLAILLIIAANGYFVAQEFAYMSVDRVRLRTAAAGGDKAAERALSVTQRTSFMLSGAQLGITVTGLLVGYVAEPLVGESLGTLLGGVGVPAAVGITVGTIAALAISTIVQMIFGELYPKNLAIASPDPLARRLARSTVIYLKAFGWLIVIFDKAANLLLRALRIDPVEDVDSSATARDLESIVADSRASGDLRGELSFTLDRILEFPEQDVEHAMIPRSRVDTVLTGTPVADVRRLMAEGHTRYPVVTELDEVVGVVFLIDVLQTEDSGPVQRIMRSPLVLPTLMPLPEAFALMRDTKNELACVIDEYGGFAGVITMEDLAEELVGEITDEHDAEAHEVVESAEPDVWTMDGDVPVDEAERAIGHDLPRADYETIAGLVIAQSGTLPAEGEVVSVELPADPAELVNDEQLRRSIDVEILEVARHVPSQVRVRLVEHGPTDEAAEAARDEQEQRS</sequence>
<dbReference type="SMART" id="SM00116">
    <property type="entry name" value="CBS"/>
    <property type="match status" value="2"/>
</dbReference>
<dbReference type="InterPro" id="IPR044751">
    <property type="entry name" value="Ion_transp-like_CBS"/>
</dbReference>
<feature type="transmembrane region" description="Helical" evidence="12">
    <location>
        <begin position="63"/>
        <end position="82"/>
    </location>
</feature>
<evidence type="ECO:0000256" key="4">
    <source>
        <dbReference type="ARBA" id="ARBA00022692"/>
    </source>
</evidence>